<evidence type="ECO:0000313" key="2">
    <source>
        <dbReference type="EMBL" id="KFK32737.1"/>
    </source>
</evidence>
<protein>
    <recommendedName>
        <fullName evidence="1">F-box domain-containing protein</fullName>
    </recommendedName>
</protein>
<dbReference type="PROSITE" id="PS50181">
    <property type="entry name" value="FBOX"/>
    <property type="match status" value="1"/>
</dbReference>
<dbReference type="InterPro" id="IPR036047">
    <property type="entry name" value="F-box-like_dom_sf"/>
</dbReference>
<evidence type="ECO:0000259" key="1">
    <source>
        <dbReference type="PROSITE" id="PS50181"/>
    </source>
</evidence>
<organism evidence="2 3">
    <name type="scientific">Arabis alpina</name>
    <name type="common">Alpine rock-cress</name>
    <dbReference type="NCBI Taxonomy" id="50452"/>
    <lineage>
        <taxon>Eukaryota</taxon>
        <taxon>Viridiplantae</taxon>
        <taxon>Streptophyta</taxon>
        <taxon>Embryophyta</taxon>
        <taxon>Tracheophyta</taxon>
        <taxon>Spermatophyta</taxon>
        <taxon>Magnoliopsida</taxon>
        <taxon>eudicotyledons</taxon>
        <taxon>Gunneridae</taxon>
        <taxon>Pentapetalae</taxon>
        <taxon>rosids</taxon>
        <taxon>malvids</taxon>
        <taxon>Brassicales</taxon>
        <taxon>Brassicaceae</taxon>
        <taxon>Arabideae</taxon>
        <taxon>Arabis</taxon>
    </lineage>
</organism>
<dbReference type="SUPFAM" id="SSF81383">
    <property type="entry name" value="F-box domain"/>
    <property type="match status" value="1"/>
</dbReference>
<dbReference type="InterPro" id="IPR053781">
    <property type="entry name" value="F-box_AtFBL13-like"/>
</dbReference>
<name>A0A087GS85_ARAAL</name>
<proteinExistence type="predicted"/>
<dbReference type="EMBL" id="CM002874">
    <property type="protein sequence ID" value="KFK32737.1"/>
    <property type="molecule type" value="Genomic_DNA"/>
</dbReference>
<dbReference type="Gene3D" id="1.20.1280.50">
    <property type="match status" value="1"/>
</dbReference>
<dbReference type="AlphaFoldDB" id="A0A087GS85"/>
<dbReference type="InterPro" id="IPR001810">
    <property type="entry name" value="F-box_dom"/>
</dbReference>
<reference evidence="3" key="1">
    <citation type="journal article" date="2015" name="Nat. Plants">
        <title>Genome expansion of Arabis alpina linked with retrotransposition and reduced symmetric DNA methylation.</title>
        <authorList>
            <person name="Willing E.M."/>
            <person name="Rawat V."/>
            <person name="Mandakova T."/>
            <person name="Maumus F."/>
            <person name="James G.V."/>
            <person name="Nordstroem K.J."/>
            <person name="Becker C."/>
            <person name="Warthmann N."/>
            <person name="Chica C."/>
            <person name="Szarzynska B."/>
            <person name="Zytnicki M."/>
            <person name="Albani M.C."/>
            <person name="Kiefer C."/>
            <person name="Bergonzi S."/>
            <person name="Castaings L."/>
            <person name="Mateos J.L."/>
            <person name="Berns M.C."/>
            <person name="Bujdoso N."/>
            <person name="Piofczyk T."/>
            <person name="de Lorenzo L."/>
            <person name="Barrero-Sicilia C."/>
            <person name="Mateos I."/>
            <person name="Piednoel M."/>
            <person name="Hagmann J."/>
            <person name="Chen-Min-Tao R."/>
            <person name="Iglesias-Fernandez R."/>
            <person name="Schuster S.C."/>
            <person name="Alonso-Blanco C."/>
            <person name="Roudier F."/>
            <person name="Carbonero P."/>
            <person name="Paz-Ares J."/>
            <person name="Davis S.J."/>
            <person name="Pecinka A."/>
            <person name="Quesneville H."/>
            <person name="Colot V."/>
            <person name="Lysak M.A."/>
            <person name="Weigel D."/>
            <person name="Coupland G."/>
            <person name="Schneeberger K."/>
        </authorList>
    </citation>
    <scope>NUCLEOTIDE SEQUENCE [LARGE SCALE GENOMIC DNA]</scope>
    <source>
        <strain evidence="3">cv. Pajares</strain>
    </source>
</reference>
<evidence type="ECO:0000313" key="3">
    <source>
        <dbReference type="Proteomes" id="UP000029120"/>
    </source>
</evidence>
<accession>A0A087GS85</accession>
<keyword evidence="3" id="KW-1185">Reference proteome</keyword>
<feature type="domain" description="F-box" evidence="1">
    <location>
        <begin position="41"/>
        <end position="92"/>
    </location>
</feature>
<dbReference type="Pfam" id="PF00646">
    <property type="entry name" value="F-box"/>
    <property type="match status" value="1"/>
</dbReference>
<dbReference type="PANTHER" id="PTHR32212:SF460">
    <property type="entry name" value="RNI-LIKE SUPERFAMILY PROTEIN"/>
    <property type="match status" value="1"/>
</dbReference>
<dbReference type="Gramene" id="KFK32737">
    <property type="protein sequence ID" value="KFK32737"/>
    <property type="gene ID" value="AALP_AA6G282500"/>
</dbReference>
<dbReference type="PANTHER" id="PTHR32212">
    <property type="entry name" value="CYCLIN-LIKE F-BOX"/>
    <property type="match status" value="1"/>
</dbReference>
<dbReference type="Proteomes" id="UP000029120">
    <property type="component" value="Chromosome 6"/>
</dbReference>
<dbReference type="CDD" id="cd22160">
    <property type="entry name" value="F-box_AtFBL13-like"/>
    <property type="match status" value="1"/>
</dbReference>
<dbReference type="OrthoDB" id="612216at2759"/>
<sequence>MSASGVFVTRLENLGRNDSEGVDKKIEQCDESLRNPSLVSEDRIGGLPEPLVLQVLSSLPTKDVVATNVLSKRWRSFWKVVPNLEFESYGNIRKFVENVP</sequence>
<gene>
    <name evidence="2" type="ordered locus">AALP_Aa6g282500</name>
</gene>